<dbReference type="PANTHER" id="PTHR38340">
    <property type="entry name" value="S-LAYER PROTEIN"/>
    <property type="match status" value="1"/>
</dbReference>
<dbReference type="Proteomes" id="UP000813672">
    <property type="component" value="Unassembled WGS sequence"/>
</dbReference>
<dbReference type="PROSITE" id="PS00330">
    <property type="entry name" value="HEMOLYSIN_CALCIUM"/>
    <property type="match status" value="4"/>
</dbReference>
<dbReference type="EMBL" id="JAGQAF010000028">
    <property type="protein sequence ID" value="MCE8540237.1"/>
    <property type="molecule type" value="Genomic_DNA"/>
</dbReference>
<dbReference type="InterPro" id="IPR018511">
    <property type="entry name" value="Hemolysin-typ_Ca-bd_CS"/>
</dbReference>
<dbReference type="PRINTS" id="PR00313">
    <property type="entry name" value="CABNDNGRPT"/>
</dbReference>
<dbReference type="InterPro" id="IPR011049">
    <property type="entry name" value="Serralysin-like_metalloprot_C"/>
</dbReference>
<dbReference type="Gene3D" id="2.150.10.10">
    <property type="entry name" value="Serralysin-like metalloprotease, C-terminal"/>
    <property type="match status" value="4"/>
</dbReference>
<evidence type="ECO:0000256" key="2">
    <source>
        <dbReference type="ARBA" id="ARBA00022525"/>
    </source>
</evidence>
<evidence type="ECO:0000313" key="4">
    <source>
        <dbReference type="Proteomes" id="UP000813672"/>
    </source>
</evidence>
<dbReference type="GO" id="GO:0005509">
    <property type="term" value="F:calcium ion binding"/>
    <property type="evidence" value="ECO:0007669"/>
    <property type="project" value="InterPro"/>
</dbReference>
<gene>
    <name evidence="3" type="ORF">KBY27_22460</name>
</gene>
<reference evidence="3" key="1">
    <citation type="journal article" date="2021" name="Environ. Microbiol.">
        <title>Cryptic niche differentiation of novel sediment ecotypes of Rugeria pomeroyi correlates with nitrate respiration.</title>
        <authorList>
            <person name="Lin X."/>
            <person name="McNichol J."/>
            <person name="Chu X."/>
            <person name="Qian Y."/>
            <person name="Luo H."/>
        </authorList>
    </citation>
    <scope>NUCLEOTIDE SEQUENCE</scope>
    <source>
        <strain evidence="3">SZCCDBB064</strain>
    </source>
</reference>
<comment type="caution">
    <text evidence="3">The sequence shown here is derived from an EMBL/GenBank/DDBJ whole genome shotgun (WGS) entry which is preliminary data.</text>
</comment>
<protein>
    <recommendedName>
        <fullName evidence="5">Type I secretion target repeat protein</fullName>
    </recommendedName>
</protein>
<comment type="subcellular location">
    <subcellularLocation>
        <location evidence="1">Secreted</location>
    </subcellularLocation>
</comment>
<dbReference type="InterPro" id="IPR050557">
    <property type="entry name" value="RTX_toxin/Mannuronan_C5-epim"/>
</dbReference>
<keyword evidence="2" id="KW-0964">Secreted</keyword>
<evidence type="ECO:0000313" key="3">
    <source>
        <dbReference type="EMBL" id="MCE8540237.1"/>
    </source>
</evidence>
<name>A0A9Q3WSW3_9RHOB</name>
<dbReference type="InterPro" id="IPR001343">
    <property type="entry name" value="Hemolysn_Ca-bd"/>
</dbReference>
<dbReference type="SUPFAM" id="SSF51120">
    <property type="entry name" value="beta-Roll"/>
    <property type="match status" value="4"/>
</dbReference>
<dbReference type="GO" id="GO:0005615">
    <property type="term" value="C:extracellular space"/>
    <property type="evidence" value="ECO:0007669"/>
    <property type="project" value="InterPro"/>
</dbReference>
<organism evidence="3 4">
    <name type="scientific">Ruegeria pomeroyi</name>
    <dbReference type="NCBI Taxonomy" id="89184"/>
    <lineage>
        <taxon>Bacteria</taxon>
        <taxon>Pseudomonadati</taxon>
        <taxon>Pseudomonadota</taxon>
        <taxon>Alphaproteobacteria</taxon>
        <taxon>Rhodobacterales</taxon>
        <taxon>Roseobacteraceae</taxon>
        <taxon>Ruegeria</taxon>
    </lineage>
</organism>
<evidence type="ECO:0000256" key="1">
    <source>
        <dbReference type="ARBA" id="ARBA00004613"/>
    </source>
</evidence>
<evidence type="ECO:0008006" key="5">
    <source>
        <dbReference type="Google" id="ProtNLM"/>
    </source>
</evidence>
<dbReference type="AlphaFoldDB" id="A0A9Q3WSW3"/>
<accession>A0A9Q3WSW3</accession>
<sequence>MSFVQSIWTADFPLLSQVARLDVSDAGGTPVLVLQDPVTRTQSEWQLGSAPLSTGAVRTRDTGRNATQVEIEIEGGSHRLDRATLLRLMEREGSGQAYLDETGFAGDLLALHVRQVGGQAYLVAARSAGSGAAVYRLDANGVPTQPSTVSDNSARYLGGVSAMDGITLDGRAFVVTVSALESGVNLLEIRSDGRLRQIDSFGRGEFLPINRPTAVEVVEQGGQAFALVASYGSNSLTVLEIGADGSLRFVDQALDTLGTRFAGAAALDTITVNGQVFAAIAGNDGGLSLFQMLPGGRLALLDSVVDGMLTALDGVRQLRFVERPGGIDLFALSARDAGLTRFQLDLGEVGITARGRDGTAGRDVLSALDSGQRLSAGAGDDILIDGQGRDTLTGGAGADLFVISPDAESDRIEDFNRTEDRIDLSGFGFLTGPDGLRVLSASGGASLRWGDEILTIRSHDGRSLTADDLKGRILFSDGRAVMPPTLPLLGDAGNDTFIWSEGADTIDGAAGVDTISYTNAPIAAIVDLADSSANAGAALGDTLRNIEAVTGSSHNDRLNGDDGANTLSGGAGNDHIRARGGWDWIVPGTGKDTIDGGAGRDMVSFVDLPDRAGRSNTEFLLHLDLSVGTAQTSAANTYRLISVERVTGTIHADYMKGSAGDDELRGLGDYDWFVATTGNDTLNGGNGKDMVSYVDWQGARDVVAGSVFGSGAPPATRDVAGVVVDLADTARNSALANGHSYVSIERITGSSWQDVFYGDGNSNDFRGLGGYDWFVGSTGGRERYFGGDGVDTVTYYRSASGVSAALNNGARVAGQETGRGTGGDAALDLYFEIENLAGSPYGDRLGGNAGRNQLSGLAGNDALFGYGGIDYLKGGRGNDTIDGGGGSDYALFDGNRAEYRLARTADNAVTVRGPDGTDRLIDVEYFRFDDGDIRIWDLEL</sequence>
<proteinExistence type="predicted"/>
<dbReference type="Pfam" id="PF00353">
    <property type="entry name" value="HemolysinCabind"/>
    <property type="match status" value="6"/>
</dbReference>
<dbReference type="PANTHER" id="PTHR38340:SF1">
    <property type="entry name" value="S-LAYER PROTEIN"/>
    <property type="match status" value="1"/>
</dbReference>